<dbReference type="SUPFAM" id="SSF110997">
    <property type="entry name" value="Sporulation related repeat"/>
    <property type="match status" value="1"/>
</dbReference>
<dbReference type="InterPro" id="IPR011990">
    <property type="entry name" value="TPR-like_helical_dom_sf"/>
</dbReference>
<reference evidence="4 5" key="1">
    <citation type="journal article" date="2019" name="Int. J. Syst. Evol. Microbiol.">
        <title>The Global Catalogue of Microorganisms (GCM) 10K type strain sequencing project: providing services to taxonomists for standard genome sequencing and annotation.</title>
        <authorList>
            <consortium name="The Broad Institute Genomics Platform"/>
            <consortium name="The Broad Institute Genome Sequencing Center for Infectious Disease"/>
            <person name="Wu L."/>
            <person name="Ma J."/>
        </authorList>
    </citation>
    <scope>NUCLEOTIDE SEQUENCE [LARGE SCALE GENOMIC DNA]</scope>
    <source>
        <strain evidence="4 5">JCM 15134</strain>
    </source>
</reference>
<dbReference type="PROSITE" id="PS51724">
    <property type="entry name" value="SPOR"/>
    <property type="match status" value="1"/>
</dbReference>
<dbReference type="SMART" id="SM00671">
    <property type="entry name" value="SEL1"/>
    <property type="match status" value="3"/>
</dbReference>
<dbReference type="InterPro" id="IPR050767">
    <property type="entry name" value="Sel1_AlgK"/>
</dbReference>
<proteinExistence type="predicted"/>
<evidence type="ECO:0000256" key="2">
    <source>
        <dbReference type="SAM" id="SignalP"/>
    </source>
</evidence>
<evidence type="ECO:0000256" key="1">
    <source>
        <dbReference type="SAM" id="MobiDB-lite"/>
    </source>
</evidence>
<dbReference type="Pfam" id="PF08238">
    <property type="entry name" value="Sel1"/>
    <property type="match status" value="3"/>
</dbReference>
<dbReference type="PANTHER" id="PTHR11102">
    <property type="entry name" value="SEL-1-LIKE PROTEIN"/>
    <property type="match status" value="1"/>
</dbReference>
<feature type="signal peptide" evidence="2">
    <location>
        <begin position="1"/>
        <end position="25"/>
    </location>
</feature>
<accession>A0ABN1I6S3</accession>
<dbReference type="PANTHER" id="PTHR11102:SF160">
    <property type="entry name" value="ERAD-ASSOCIATED E3 UBIQUITIN-PROTEIN LIGASE COMPONENT HRD3"/>
    <property type="match status" value="1"/>
</dbReference>
<comment type="caution">
    <text evidence="4">The sequence shown here is derived from an EMBL/GenBank/DDBJ whole genome shotgun (WGS) entry which is preliminary data.</text>
</comment>
<keyword evidence="5" id="KW-1185">Reference proteome</keyword>
<gene>
    <name evidence="4" type="ORF">GCM10009104_20530</name>
</gene>
<dbReference type="InterPro" id="IPR007730">
    <property type="entry name" value="SPOR-like_dom"/>
</dbReference>
<dbReference type="Gene3D" id="3.30.70.1070">
    <property type="entry name" value="Sporulation related repeat"/>
    <property type="match status" value="1"/>
</dbReference>
<feature type="chain" id="PRO_5047122312" description="SPOR domain-containing protein" evidence="2">
    <location>
        <begin position="26"/>
        <end position="332"/>
    </location>
</feature>
<protein>
    <recommendedName>
        <fullName evidence="3">SPOR domain-containing protein</fullName>
    </recommendedName>
</protein>
<name>A0ABN1I6S3_9GAMM</name>
<dbReference type="InterPro" id="IPR006597">
    <property type="entry name" value="Sel1-like"/>
</dbReference>
<feature type="region of interest" description="Disordered" evidence="1">
    <location>
        <begin position="187"/>
        <end position="237"/>
    </location>
</feature>
<evidence type="ECO:0000313" key="5">
    <source>
        <dbReference type="Proteomes" id="UP001499915"/>
    </source>
</evidence>
<dbReference type="Pfam" id="PF05036">
    <property type="entry name" value="SPOR"/>
    <property type="match status" value="1"/>
</dbReference>
<dbReference type="InterPro" id="IPR036680">
    <property type="entry name" value="SPOR-like_sf"/>
</dbReference>
<evidence type="ECO:0000259" key="3">
    <source>
        <dbReference type="PROSITE" id="PS51724"/>
    </source>
</evidence>
<dbReference type="SUPFAM" id="SSF81901">
    <property type="entry name" value="HCP-like"/>
    <property type="match status" value="1"/>
</dbReference>
<sequence>MHKQRVLSLGWVLVAWLFLSPPAWAGSDQTLSQRLAEQVATWYERAEQGDAGALFNLGQYFRKGVGIKPDLEQARRFYLRAAELGHPEAQLNLGTLYYFDGGTPNYDQSRHWWLQAARQGNVDAQYQLAILYLKQPDPVPLDALAWMTLAARAGDTQAVKAQALLAQELSIIPAQLEARIRELGPASDSVEVDTFSQPVARAGENNDASEEEPSDERGVVAESDSATQAVSHTAPELPQEEMVAVREQAAGGGFAVQLASLSEQAVAVSLADRLKQQLEAVLLGRTIAVVPVSSGAKTAYKVRVTGFADHSSANMLCRELKQQQQPCFVVKG</sequence>
<dbReference type="EMBL" id="BAAAET010000002">
    <property type="protein sequence ID" value="GAA0693148.1"/>
    <property type="molecule type" value="Genomic_DNA"/>
</dbReference>
<feature type="domain" description="SPOR" evidence="3">
    <location>
        <begin position="248"/>
        <end position="332"/>
    </location>
</feature>
<keyword evidence="2" id="KW-0732">Signal</keyword>
<evidence type="ECO:0000313" key="4">
    <source>
        <dbReference type="EMBL" id="GAA0693148.1"/>
    </source>
</evidence>
<dbReference type="Gene3D" id="1.25.40.10">
    <property type="entry name" value="Tetratricopeptide repeat domain"/>
    <property type="match status" value="1"/>
</dbReference>
<dbReference type="Proteomes" id="UP001499915">
    <property type="component" value="Unassembled WGS sequence"/>
</dbReference>
<organism evidence="4 5">
    <name type="scientific">Marinobacterium maritimum</name>
    <dbReference type="NCBI Taxonomy" id="500162"/>
    <lineage>
        <taxon>Bacteria</taxon>
        <taxon>Pseudomonadati</taxon>
        <taxon>Pseudomonadota</taxon>
        <taxon>Gammaproteobacteria</taxon>
        <taxon>Oceanospirillales</taxon>
        <taxon>Oceanospirillaceae</taxon>
        <taxon>Marinobacterium</taxon>
    </lineage>
</organism>